<dbReference type="SUPFAM" id="SSF46785">
    <property type="entry name" value="Winged helix' DNA-binding domain"/>
    <property type="match status" value="1"/>
</dbReference>
<dbReference type="Pfam" id="PF00270">
    <property type="entry name" value="DEAD"/>
    <property type="match status" value="1"/>
</dbReference>
<dbReference type="Gene3D" id="1.10.10.10">
    <property type="entry name" value="Winged helix-like DNA-binding domain superfamily/Winged helix DNA-binding domain"/>
    <property type="match status" value="1"/>
</dbReference>
<evidence type="ECO:0000256" key="3">
    <source>
        <dbReference type="ARBA" id="ARBA00022763"/>
    </source>
</evidence>
<keyword evidence="2" id="KW-0547">Nucleotide-binding</keyword>
<sequence>MIEQTLIPVEEVGTIAALQPWPSDGPPVLREDSSMWPLSPSQIDPEDDYELDPDEVYTQQHSAPRTAPLPPTIIQPSQSAWDPDWADCGLAPIVRSLYAEKNIKKMYDWQFSCLSNERMLEGRNLIVALPTSAGKTLVAEMITMRCVMVRKKKAIIILPFVSIVVEKVNQLAEFGRRLHFNVEGYYGGQGSFPLSHSTDVAICTIEKGHSLINQMIEEKRFCKEVGLIVIDELHMLDEEERGFNLELLLTKALFEGRNDTIQILGMSATIPNVIKIAQWLQADCYNNLDFRPVPLSEMVKVQNTLYNASGQTIRTVQDYKCKQASELYPLCMEVVSKPDQSVLVFCSSRADTVNTADTLAKCLPPETMKYKEQEKVMLLQKLKYANSGGSDSTLTRTIPMGIAYHNASLTVDEREIIEEGYSNRIINILTCTTTLAAGVNLPARRVILKNLFTGREKLKGRTYRQMCGRAGRAGIDDYGESILISRKDQQKVAYELMNAPLEEVRSSLYNSSCKKCFKRLILDSLGGHYANTRQGIYDFVSCTLYAFQSPMEEIHPEIERNLSYLLDNGFVETFWEDVNGIQVERLRTTLLGNATFQSTFSPEKEASLIDSELRRAQELLVLSDSLHLCYLITPMYNLFPVQDWDLYLSIYNSLPPIRKKIASAVGVTEDYLYNQTVCSKPDSLSDSRHKDNLSLRIAVRFYFALALSDLIEEVPIFQLSKKYKIERGNLQKLQESAQAFGSQMQNFCKVMDYWALAEVISTYCKRINVGTKMELVPLTEIAGVKRARARALWNGGFRTVRQIALATPEELMKAVRAGPYAGEGISKMIIRSAKELLEKKARELREQAEELLPTGGTQEGAGNGFL</sequence>
<dbReference type="GO" id="GO:0016787">
    <property type="term" value="F:hydrolase activity"/>
    <property type="evidence" value="ECO:0007669"/>
    <property type="project" value="UniProtKB-KW"/>
</dbReference>
<dbReference type="FunFam" id="3.40.50.300:FF:000813">
    <property type="entry name" value="helicase POLQ-like isoform X1"/>
    <property type="match status" value="1"/>
</dbReference>
<dbReference type="SUPFAM" id="SSF158702">
    <property type="entry name" value="Sec63 N-terminal domain-like"/>
    <property type="match status" value="1"/>
</dbReference>
<dbReference type="Pfam" id="PF21099">
    <property type="entry name" value="POLQ_helical"/>
    <property type="match status" value="1"/>
</dbReference>
<keyword evidence="8" id="KW-0539">Nucleus</keyword>
<dbReference type="GO" id="GO:0043138">
    <property type="term" value="F:3'-5' DNA helicase activity"/>
    <property type="evidence" value="ECO:0007669"/>
    <property type="project" value="UniProtKB-EC"/>
</dbReference>
<keyword evidence="3" id="KW-0227">DNA damage</keyword>
<evidence type="ECO:0000256" key="5">
    <source>
        <dbReference type="ARBA" id="ARBA00022806"/>
    </source>
</evidence>
<dbReference type="EMBL" id="MDYQ01000012">
    <property type="protein sequence ID" value="PRP88310.1"/>
    <property type="molecule type" value="Genomic_DNA"/>
</dbReference>
<dbReference type="InterPro" id="IPR036390">
    <property type="entry name" value="WH_DNA-bd_sf"/>
</dbReference>
<evidence type="ECO:0000256" key="6">
    <source>
        <dbReference type="ARBA" id="ARBA00022840"/>
    </source>
</evidence>
<dbReference type="SMART" id="SM00490">
    <property type="entry name" value="HELICc"/>
    <property type="match status" value="1"/>
</dbReference>
<evidence type="ECO:0008006" key="15">
    <source>
        <dbReference type="Google" id="ProtNLM"/>
    </source>
</evidence>
<accession>A0A2P6NWH5</accession>
<proteinExistence type="predicted"/>
<dbReference type="SMART" id="SM00487">
    <property type="entry name" value="DEXDc"/>
    <property type="match status" value="1"/>
</dbReference>
<dbReference type="InterPro" id="IPR011545">
    <property type="entry name" value="DEAD/DEAH_box_helicase_dom"/>
</dbReference>
<evidence type="ECO:0000259" key="12">
    <source>
        <dbReference type="PROSITE" id="PS51194"/>
    </source>
</evidence>
<dbReference type="Gene3D" id="1.10.3380.20">
    <property type="match status" value="1"/>
</dbReference>
<evidence type="ECO:0000313" key="13">
    <source>
        <dbReference type="EMBL" id="PRP88310.1"/>
    </source>
</evidence>
<dbReference type="PROSITE" id="PS51194">
    <property type="entry name" value="HELICASE_CTER"/>
    <property type="match status" value="1"/>
</dbReference>
<evidence type="ECO:0000256" key="4">
    <source>
        <dbReference type="ARBA" id="ARBA00022801"/>
    </source>
</evidence>
<dbReference type="InterPro" id="IPR036388">
    <property type="entry name" value="WH-like_DNA-bd_sf"/>
</dbReference>
<evidence type="ECO:0000256" key="10">
    <source>
        <dbReference type="SAM" id="MobiDB-lite"/>
    </source>
</evidence>
<evidence type="ECO:0000256" key="8">
    <source>
        <dbReference type="ARBA" id="ARBA00023242"/>
    </source>
</evidence>
<dbReference type="InterPro" id="IPR001650">
    <property type="entry name" value="Helicase_C-like"/>
</dbReference>
<protein>
    <recommendedName>
        <fullName evidence="15">DNA polymerase theta</fullName>
    </recommendedName>
</protein>
<reference evidence="13 14" key="1">
    <citation type="journal article" date="2018" name="Genome Biol. Evol.">
        <title>Multiple Roots of Fruiting Body Formation in Amoebozoa.</title>
        <authorList>
            <person name="Hillmann F."/>
            <person name="Forbes G."/>
            <person name="Novohradska S."/>
            <person name="Ferling I."/>
            <person name="Riege K."/>
            <person name="Groth M."/>
            <person name="Westermann M."/>
            <person name="Marz M."/>
            <person name="Spaller T."/>
            <person name="Winckler T."/>
            <person name="Schaap P."/>
            <person name="Glockner G."/>
        </authorList>
    </citation>
    <scope>NUCLEOTIDE SEQUENCE [LARGE SCALE GENOMIC DNA]</scope>
    <source>
        <strain evidence="13 14">Jena</strain>
    </source>
</reference>
<feature type="domain" description="Helicase C-terminal" evidence="12">
    <location>
        <begin position="326"/>
        <end position="512"/>
    </location>
</feature>
<dbReference type="PANTHER" id="PTHR47961:SF6">
    <property type="entry name" value="DNA-DIRECTED DNA POLYMERASE"/>
    <property type="match status" value="1"/>
</dbReference>
<keyword evidence="7" id="KW-0234">DNA repair</keyword>
<dbReference type="GO" id="GO:0006281">
    <property type="term" value="P:DNA repair"/>
    <property type="evidence" value="ECO:0007669"/>
    <property type="project" value="UniProtKB-KW"/>
</dbReference>
<keyword evidence="6" id="KW-0067">ATP-binding</keyword>
<dbReference type="AlphaFoldDB" id="A0A2P6NWH5"/>
<evidence type="ECO:0000256" key="9">
    <source>
        <dbReference type="ARBA" id="ARBA00048988"/>
    </source>
</evidence>
<dbReference type="GO" id="GO:0005634">
    <property type="term" value="C:nucleus"/>
    <property type="evidence" value="ECO:0007669"/>
    <property type="project" value="UniProtKB-SubCell"/>
</dbReference>
<organism evidence="13 14">
    <name type="scientific">Planoprotostelium fungivorum</name>
    <dbReference type="NCBI Taxonomy" id="1890364"/>
    <lineage>
        <taxon>Eukaryota</taxon>
        <taxon>Amoebozoa</taxon>
        <taxon>Evosea</taxon>
        <taxon>Variosea</taxon>
        <taxon>Cavosteliida</taxon>
        <taxon>Cavosteliaceae</taxon>
        <taxon>Planoprotostelium</taxon>
    </lineage>
</organism>
<feature type="region of interest" description="Disordered" evidence="10">
    <location>
        <begin position="18"/>
        <end position="50"/>
    </location>
</feature>
<comment type="catalytic activity">
    <reaction evidence="9">
        <text>ATP + H2O = ADP + phosphate + H(+)</text>
        <dbReference type="Rhea" id="RHEA:13065"/>
        <dbReference type="ChEBI" id="CHEBI:15377"/>
        <dbReference type="ChEBI" id="CHEBI:15378"/>
        <dbReference type="ChEBI" id="CHEBI:30616"/>
        <dbReference type="ChEBI" id="CHEBI:43474"/>
        <dbReference type="ChEBI" id="CHEBI:456216"/>
        <dbReference type="EC" id="5.6.2.4"/>
    </reaction>
</comment>
<dbReference type="FunCoup" id="A0A2P6NWH5">
    <property type="interactions" value="15"/>
</dbReference>
<dbReference type="InterPro" id="IPR057220">
    <property type="entry name" value="DUF7898"/>
</dbReference>
<dbReference type="InterPro" id="IPR050474">
    <property type="entry name" value="Hel308_SKI2-like"/>
</dbReference>
<dbReference type="GO" id="GO:0003676">
    <property type="term" value="F:nucleic acid binding"/>
    <property type="evidence" value="ECO:0007669"/>
    <property type="project" value="InterPro"/>
</dbReference>
<dbReference type="CDD" id="cd18795">
    <property type="entry name" value="SF2_C_Ski2"/>
    <property type="match status" value="1"/>
</dbReference>
<feature type="domain" description="Helicase ATP-binding" evidence="11">
    <location>
        <begin position="116"/>
        <end position="288"/>
    </location>
</feature>
<dbReference type="SUPFAM" id="SSF52540">
    <property type="entry name" value="P-loop containing nucleoside triphosphate hydrolases"/>
    <property type="match status" value="1"/>
</dbReference>
<dbReference type="Pfam" id="PF20470">
    <property type="entry name" value="HTH_61"/>
    <property type="match status" value="1"/>
</dbReference>
<evidence type="ECO:0000256" key="7">
    <source>
        <dbReference type="ARBA" id="ARBA00023204"/>
    </source>
</evidence>
<dbReference type="Pfam" id="PF00271">
    <property type="entry name" value="Helicase_C"/>
    <property type="match status" value="1"/>
</dbReference>
<evidence type="ECO:0000259" key="11">
    <source>
        <dbReference type="PROSITE" id="PS51192"/>
    </source>
</evidence>
<dbReference type="OrthoDB" id="2320933at2759"/>
<dbReference type="InterPro" id="IPR027417">
    <property type="entry name" value="P-loop_NTPase"/>
</dbReference>
<dbReference type="InterPro" id="IPR046931">
    <property type="entry name" value="HTH_61"/>
</dbReference>
<dbReference type="STRING" id="1890364.A0A2P6NWH5"/>
<dbReference type="GO" id="GO:0005524">
    <property type="term" value="F:ATP binding"/>
    <property type="evidence" value="ECO:0007669"/>
    <property type="project" value="UniProtKB-KW"/>
</dbReference>
<dbReference type="PROSITE" id="PS51192">
    <property type="entry name" value="HELICASE_ATP_BIND_1"/>
    <property type="match status" value="1"/>
</dbReference>
<name>A0A2P6NWH5_9EUKA</name>
<dbReference type="Gene3D" id="3.40.50.300">
    <property type="entry name" value="P-loop containing nucleotide triphosphate hydrolases"/>
    <property type="match status" value="2"/>
</dbReference>
<evidence type="ECO:0000256" key="2">
    <source>
        <dbReference type="ARBA" id="ARBA00022741"/>
    </source>
</evidence>
<comment type="caution">
    <text evidence="13">The sequence shown here is derived from an EMBL/GenBank/DDBJ whole genome shotgun (WGS) entry which is preliminary data.</text>
</comment>
<dbReference type="InParanoid" id="A0A2P6NWH5"/>
<dbReference type="PANTHER" id="PTHR47961">
    <property type="entry name" value="DNA POLYMERASE THETA, PUTATIVE (AFU_ORTHOLOGUE AFUA_1G05260)-RELATED"/>
    <property type="match status" value="1"/>
</dbReference>
<dbReference type="Proteomes" id="UP000241769">
    <property type="component" value="Unassembled WGS sequence"/>
</dbReference>
<dbReference type="InterPro" id="IPR048960">
    <property type="entry name" value="POLQ-like_helical"/>
</dbReference>
<keyword evidence="5" id="KW-0347">Helicase</keyword>
<evidence type="ECO:0000256" key="1">
    <source>
        <dbReference type="ARBA" id="ARBA00004123"/>
    </source>
</evidence>
<keyword evidence="4" id="KW-0378">Hydrolase</keyword>
<comment type="subcellular location">
    <subcellularLocation>
        <location evidence="1">Nucleus</location>
    </subcellularLocation>
</comment>
<gene>
    <name evidence="13" type="ORF">PROFUN_03419</name>
</gene>
<dbReference type="InterPro" id="IPR014001">
    <property type="entry name" value="Helicase_ATP-bd"/>
</dbReference>
<dbReference type="Pfam" id="PF25453">
    <property type="entry name" value="DUF7898"/>
    <property type="match status" value="1"/>
</dbReference>
<keyword evidence="14" id="KW-1185">Reference proteome</keyword>
<evidence type="ECO:0000313" key="14">
    <source>
        <dbReference type="Proteomes" id="UP000241769"/>
    </source>
</evidence>
<dbReference type="CDD" id="cd18026">
    <property type="entry name" value="DEXHc_POLQ-like"/>
    <property type="match status" value="1"/>
</dbReference>